<dbReference type="OMA" id="RSKNINH"/>
<dbReference type="AlphaFoldDB" id="A0A251SHQ9"/>
<sequence>MLFDFWWVQAEDMLLNKKYGDSQRVEKLKSALLLVVEKKTSLMSLSEYCVVCFLILEYGHFFLVCFDLENTAITVIDNMAVEESPIHLINDNSFFNKTTPYKVKDVFTKYRKLVNHPKYRQIEKAMPQRLDFEWKTVGNTVDFWVFVMRHMKTWFGVIVDKWDSGFPLEPSPKKATLTWLREKYTVKLVTSSANKHRDRILGEA</sequence>
<dbReference type="InParanoid" id="A0A251SHQ9"/>
<evidence type="ECO:0000313" key="2">
    <source>
        <dbReference type="EMBL" id="OTF97835.1"/>
    </source>
</evidence>
<evidence type="ECO:0008006" key="4">
    <source>
        <dbReference type="Google" id="ProtNLM"/>
    </source>
</evidence>
<dbReference type="EMBL" id="MNCJ02000329">
    <property type="protein sequence ID" value="KAF5768747.1"/>
    <property type="molecule type" value="Genomic_DNA"/>
</dbReference>
<dbReference type="EMBL" id="CM007903">
    <property type="protein sequence ID" value="OTF97835.1"/>
    <property type="molecule type" value="Genomic_DNA"/>
</dbReference>
<keyword evidence="3" id="KW-1185">Reference proteome</keyword>
<reference evidence="1" key="3">
    <citation type="submission" date="2020-06" db="EMBL/GenBank/DDBJ databases">
        <title>Helianthus annuus Genome sequencing and assembly Release 2.</title>
        <authorList>
            <person name="Gouzy J."/>
            <person name="Langlade N."/>
            <person name="Munos S."/>
        </authorList>
    </citation>
    <scope>NUCLEOTIDE SEQUENCE</scope>
    <source>
        <tissue evidence="1">Leaves</tissue>
    </source>
</reference>
<dbReference type="Proteomes" id="UP000215914">
    <property type="component" value="Chromosome 14"/>
</dbReference>
<gene>
    <name evidence="2" type="ORF">HannXRQ_Chr14g0439041</name>
    <name evidence="1" type="ORF">HanXRQr2_Chr14g0640181</name>
</gene>
<reference evidence="2" key="2">
    <citation type="submission" date="2017-02" db="EMBL/GenBank/DDBJ databases">
        <title>Sunflower complete genome.</title>
        <authorList>
            <person name="Langlade N."/>
            <person name="Munos S."/>
        </authorList>
    </citation>
    <scope>NUCLEOTIDE SEQUENCE [LARGE SCALE GENOMIC DNA]</scope>
    <source>
        <tissue evidence="2">Leaves</tissue>
    </source>
</reference>
<evidence type="ECO:0000313" key="1">
    <source>
        <dbReference type="EMBL" id="KAF5768747.1"/>
    </source>
</evidence>
<accession>A0A251SHQ9</accession>
<organism evidence="2 3">
    <name type="scientific">Helianthus annuus</name>
    <name type="common">Common sunflower</name>
    <dbReference type="NCBI Taxonomy" id="4232"/>
    <lineage>
        <taxon>Eukaryota</taxon>
        <taxon>Viridiplantae</taxon>
        <taxon>Streptophyta</taxon>
        <taxon>Embryophyta</taxon>
        <taxon>Tracheophyta</taxon>
        <taxon>Spermatophyta</taxon>
        <taxon>Magnoliopsida</taxon>
        <taxon>eudicotyledons</taxon>
        <taxon>Gunneridae</taxon>
        <taxon>Pentapetalae</taxon>
        <taxon>asterids</taxon>
        <taxon>campanulids</taxon>
        <taxon>Asterales</taxon>
        <taxon>Asteraceae</taxon>
        <taxon>Asteroideae</taxon>
        <taxon>Heliantheae alliance</taxon>
        <taxon>Heliantheae</taxon>
        <taxon>Helianthus</taxon>
    </lineage>
</organism>
<evidence type="ECO:0000313" key="3">
    <source>
        <dbReference type="Proteomes" id="UP000215914"/>
    </source>
</evidence>
<dbReference type="Gene3D" id="3.40.395.10">
    <property type="entry name" value="Adenoviral Proteinase, Chain A"/>
    <property type="match status" value="1"/>
</dbReference>
<proteinExistence type="predicted"/>
<reference evidence="1 3" key="1">
    <citation type="journal article" date="2017" name="Nature">
        <title>The sunflower genome provides insights into oil metabolism, flowering and Asterid evolution.</title>
        <authorList>
            <person name="Badouin H."/>
            <person name="Gouzy J."/>
            <person name="Grassa C.J."/>
            <person name="Murat F."/>
            <person name="Staton S.E."/>
            <person name="Cottret L."/>
            <person name="Lelandais-Briere C."/>
            <person name="Owens G.L."/>
            <person name="Carrere S."/>
            <person name="Mayjonade B."/>
            <person name="Legrand L."/>
            <person name="Gill N."/>
            <person name="Kane N.C."/>
            <person name="Bowers J.E."/>
            <person name="Hubner S."/>
            <person name="Bellec A."/>
            <person name="Berard A."/>
            <person name="Berges H."/>
            <person name="Blanchet N."/>
            <person name="Boniface M.C."/>
            <person name="Brunel D."/>
            <person name="Catrice O."/>
            <person name="Chaidir N."/>
            <person name="Claudel C."/>
            <person name="Donnadieu C."/>
            <person name="Faraut T."/>
            <person name="Fievet G."/>
            <person name="Helmstetter N."/>
            <person name="King M."/>
            <person name="Knapp S.J."/>
            <person name="Lai Z."/>
            <person name="Le Paslier M.C."/>
            <person name="Lippi Y."/>
            <person name="Lorenzon L."/>
            <person name="Mandel J.R."/>
            <person name="Marage G."/>
            <person name="Marchand G."/>
            <person name="Marquand E."/>
            <person name="Bret-Mestries E."/>
            <person name="Morien E."/>
            <person name="Nambeesan S."/>
            <person name="Nguyen T."/>
            <person name="Pegot-Espagnet P."/>
            <person name="Pouilly N."/>
            <person name="Raftis F."/>
            <person name="Sallet E."/>
            <person name="Schiex T."/>
            <person name="Thomas J."/>
            <person name="Vandecasteele C."/>
            <person name="Vares D."/>
            <person name="Vear F."/>
            <person name="Vautrin S."/>
            <person name="Crespi M."/>
            <person name="Mangin B."/>
            <person name="Burke J.M."/>
            <person name="Salse J."/>
            <person name="Munos S."/>
            <person name="Vincourt P."/>
            <person name="Rieseberg L.H."/>
            <person name="Langlade N.B."/>
        </authorList>
    </citation>
    <scope>NUCLEOTIDE SEQUENCE [LARGE SCALE GENOMIC DNA]</scope>
    <source>
        <strain evidence="3">cv. SF193</strain>
        <tissue evidence="1">Leaves</tissue>
    </source>
</reference>
<dbReference type="Gramene" id="mRNA:HanXRQr2_Chr14g0640181">
    <property type="protein sequence ID" value="mRNA:HanXRQr2_Chr14g0640181"/>
    <property type="gene ID" value="HanXRQr2_Chr14g0640181"/>
</dbReference>
<protein>
    <recommendedName>
        <fullName evidence="4">Ulp1 protease family, C-terminal catalytic domain-containing protein</fullName>
    </recommendedName>
</protein>
<name>A0A251SHQ9_HELAN</name>